<dbReference type="InParanoid" id="A0A0D1C6V3"/>
<dbReference type="KEGG" id="uma:UMAG_10304"/>
<evidence type="ECO:0000313" key="6">
    <source>
        <dbReference type="EMBL" id="KIS69317.1"/>
    </source>
</evidence>
<dbReference type="RefSeq" id="XP_011389186.1">
    <property type="nucleotide sequence ID" value="XM_011390884.1"/>
</dbReference>
<feature type="compositionally biased region" description="Basic residues" evidence="5">
    <location>
        <begin position="563"/>
        <end position="576"/>
    </location>
</feature>
<dbReference type="eggNOG" id="KOG3881">
    <property type="taxonomic scope" value="Eukaryota"/>
</dbReference>
<dbReference type="VEuPathDB" id="FungiDB:UMAG_10304"/>
<comment type="similarity">
    <text evidence="2">Belongs to the NSA1 family.</text>
</comment>
<evidence type="ECO:0000256" key="1">
    <source>
        <dbReference type="ARBA" id="ARBA00002889"/>
    </source>
</evidence>
<evidence type="ECO:0000256" key="5">
    <source>
        <dbReference type="SAM" id="MobiDB-lite"/>
    </source>
</evidence>
<proteinExistence type="inferred from homology"/>
<comment type="subunit">
    <text evidence="3">Component of the pre-66S ribosomal particle.</text>
</comment>
<dbReference type="InterPro" id="IPR015943">
    <property type="entry name" value="WD40/YVTN_repeat-like_dom_sf"/>
</dbReference>
<dbReference type="GO" id="GO:0005730">
    <property type="term" value="C:nucleolus"/>
    <property type="evidence" value="ECO:0000318"/>
    <property type="project" value="GO_Central"/>
</dbReference>
<feature type="compositionally biased region" description="Basic residues" evidence="5">
    <location>
        <begin position="508"/>
        <end position="517"/>
    </location>
</feature>
<dbReference type="PANTHER" id="PTHR16038">
    <property type="entry name" value="NOP SEVEN ASSOCIATED PROTEIN 1"/>
    <property type="match status" value="1"/>
</dbReference>
<accession>A0A0D1C6V3</accession>
<dbReference type="STRING" id="237631.A0A0D1C6V3"/>
<evidence type="ECO:0000313" key="7">
    <source>
        <dbReference type="Proteomes" id="UP000000561"/>
    </source>
</evidence>
<dbReference type="EMBL" id="CM003145">
    <property type="protein sequence ID" value="KIS69317.1"/>
    <property type="molecule type" value="Genomic_DNA"/>
</dbReference>
<protein>
    <recommendedName>
        <fullName evidence="4">Ribosome biogenesis protein NSA1</fullName>
    </recommendedName>
</protein>
<evidence type="ECO:0000256" key="2">
    <source>
        <dbReference type="ARBA" id="ARBA00007861"/>
    </source>
</evidence>
<dbReference type="InterPro" id="IPR036322">
    <property type="entry name" value="WD40_repeat_dom_sf"/>
</dbReference>
<dbReference type="InterPro" id="IPR037379">
    <property type="entry name" value="WDR74/Nsa1"/>
</dbReference>
<dbReference type="Proteomes" id="UP000000561">
    <property type="component" value="Chromosome 6"/>
</dbReference>
<comment type="function">
    <text evidence="1">Involved in the biogenesis of the 60S ribosomal subunit.</text>
</comment>
<dbReference type="Gene3D" id="2.130.10.10">
    <property type="entry name" value="YVTN repeat-like/Quinoprotein amine dehydrogenase"/>
    <property type="match status" value="1"/>
</dbReference>
<dbReference type="GeneID" id="23566351"/>
<sequence>MSIDSTLLEDASSSHRIYIGDSIGCLRVAQCDPPSALPKDYAGPSVKPLILPNFKSHSDHAVQRIASGVLGSDVYVVALARKNATIDVVHIANQSLPSTSTAPAPVSELRANIICTIQEPLMKAGIHRFVGLALSKHGVFTITSSGVLRYTPIAVTADHTPPVIEVREAKVLDHLPSPLQHASFYPAFDPTHFCYGGEDIPLSLWHIPTALSEQPTDSVADMSVESFKTEDVSELNSKQRKRKRQLEAKSKARELLWGEVWRAKNLANDNLSLPRRANITCTCILNLRDSTAQDGETGAVDETTFIAVGTKDGLVRVFQPGAGSRRHIREMRVIATGQGAVKTLCASSAALDGRRGGLLFVGDTGCKVYAVDWQSGKVVYGYKDGQVGATLCMVLLPGSVKCSNNEPEALVTVSSDSLVRLQSTVPAALAVPKAGASAEKGEVLWTKMIAPSTSHSVHATPTAVVWDGVLPPALNKRTVNSRENTPEDDDDEQDEVWASMQAVGEKRHNGRNARKNAKPNGNVQDDHVDNDDTEEEDDTDQEHGADPEARSAQIEVGKEQVKRRATHPAQPKRSRN</sequence>
<dbReference type="SUPFAM" id="SSF50978">
    <property type="entry name" value="WD40 repeat-like"/>
    <property type="match status" value="1"/>
</dbReference>
<feature type="compositionally biased region" description="Acidic residues" evidence="5">
    <location>
        <begin position="528"/>
        <end position="540"/>
    </location>
</feature>
<reference evidence="6 7" key="1">
    <citation type="journal article" date="2006" name="Nature">
        <title>Insights from the genome of the biotrophic fungal plant pathogen Ustilago maydis.</title>
        <authorList>
            <person name="Kamper J."/>
            <person name="Kahmann R."/>
            <person name="Bolker M."/>
            <person name="Ma L.J."/>
            <person name="Brefort T."/>
            <person name="Saville B.J."/>
            <person name="Banuett F."/>
            <person name="Kronstad J.W."/>
            <person name="Gold S.E."/>
            <person name="Muller O."/>
            <person name="Perlin M.H."/>
            <person name="Wosten H.A."/>
            <person name="de Vries R."/>
            <person name="Ruiz-Herrera J."/>
            <person name="Reynaga-Pena C.G."/>
            <person name="Snetselaar K."/>
            <person name="McCann M."/>
            <person name="Perez-Martin J."/>
            <person name="Feldbrugge M."/>
            <person name="Basse C.W."/>
            <person name="Steinberg G."/>
            <person name="Ibeas J.I."/>
            <person name="Holloman W."/>
            <person name="Guzman P."/>
            <person name="Farman M."/>
            <person name="Stajich J.E."/>
            <person name="Sentandreu R."/>
            <person name="Gonzalez-Prieto J.M."/>
            <person name="Kennell J.C."/>
            <person name="Molina L."/>
            <person name="Schirawski J."/>
            <person name="Mendoza-Mendoza A."/>
            <person name="Greilinger D."/>
            <person name="Munch K."/>
            <person name="Rossel N."/>
            <person name="Scherer M."/>
            <person name="Vranes M."/>
            <person name="Ladendorf O."/>
            <person name="Vincon V."/>
            <person name="Fuchs U."/>
            <person name="Sandrock B."/>
            <person name="Meng S."/>
            <person name="Ho E.C."/>
            <person name="Cahill M.J."/>
            <person name="Boyce K.J."/>
            <person name="Klose J."/>
            <person name="Klosterman S.J."/>
            <person name="Deelstra H.J."/>
            <person name="Ortiz-Castellanos L."/>
            <person name="Li W."/>
            <person name="Sanchez-Alonso P."/>
            <person name="Schreier P.H."/>
            <person name="Hauser-Hahn I."/>
            <person name="Vaupel M."/>
            <person name="Koopmann E."/>
            <person name="Friedrich G."/>
            <person name="Voss H."/>
            <person name="Schluter T."/>
            <person name="Margolis J."/>
            <person name="Platt D."/>
            <person name="Swimmer C."/>
            <person name="Gnirke A."/>
            <person name="Chen F."/>
            <person name="Vysotskaia V."/>
            <person name="Mannhaupt G."/>
            <person name="Guldener U."/>
            <person name="Munsterkotter M."/>
            <person name="Haase D."/>
            <person name="Oesterheld M."/>
            <person name="Mewes H.W."/>
            <person name="Mauceli E.W."/>
            <person name="DeCaprio D."/>
            <person name="Wade C.M."/>
            <person name="Butler J."/>
            <person name="Young S."/>
            <person name="Jaffe D.B."/>
            <person name="Calvo S."/>
            <person name="Nusbaum C."/>
            <person name="Galagan J."/>
            <person name="Birren B.W."/>
        </authorList>
    </citation>
    <scope>NUCLEOTIDE SEQUENCE [LARGE SCALE GENOMIC DNA]</scope>
    <source>
        <strain evidence="7">DSM 14603 / FGSC 9021 / UM521</strain>
    </source>
</reference>
<evidence type="ECO:0000256" key="4">
    <source>
        <dbReference type="ARBA" id="ARBA00014234"/>
    </source>
</evidence>
<dbReference type="OrthoDB" id="18388at2759"/>
<evidence type="ECO:0000256" key="3">
    <source>
        <dbReference type="ARBA" id="ARBA00011187"/>
    </source>
</evidence>
<gene>
    <name evidence="6" type="ORF">UMAG_10304</name>
</gene>
<dbReference type="GO" id="GO:0042273">
    <property type="term" value="P:ribosomal large subunit biogenesis"/>
    <property type="evidence" value="ECO:0000318"/>
    <property type="project" value="GO_Central"/>
</dbReference>
<keyword evidence="7" id="KW-1185">Reference proteome</keyword>
<name>A0A0D1C6V3_MYCMD</name>
<dbReference type="AlphaFoldDB" id="A0A0D1C6V3"/>
<dbReference type="PANTHER" id="PTHR16038:SF4">
    <property type="entry name" value="WD REPEAT-CONTAINING PROTEIN 74"/>
    <property type="match status" value="1"/>
</dbReference>
<dbReference type="GO" id="GO:0030687">
    <property type="term" value="C:preribosome, large subunit precursor"/>
    <property type="evidence" value="ECO:0000318"/>
    <property type="project" value="GO_Central"/>
</dbReference>
<feature type="region of interest" description="Disordered" evidence="5">
    <location>
        <begin position="504"/>
        <end position="576"/>
    </location>
</feature>
<organism evidence="6 7">
    <name type="scientific">Mycosarcoma maydis</name>
    <name type="common">Corn smut fungus</name>
    <name type="synonym">Ustilago maydis</name>
    <dbReference type="NCBI Taxonomy" id="5270"/>
    <lineage>
        <taxon>Eukaryota</taxon>
        <taxon>Fungi</taxon>
        <taxon>Dikarya</taxon>
        <taxon>Basidiomycota</taxon>
        <taxon>Ustilaginomycotina</taxon>
        <taxon>Ustilaginomycetes</taxon>
        <taxon>Ustilaginales</taxon>
        <taxon>Ustilaginaceae</taxon>
        <taxon>Mycosarcoma</taxon>
    </lineage>
</organism>